<dbReference type="Gene3D" id="1.25.40.10">
    <property type="entry name" value="Tetratricopeptide repeat domain"/>
    <property type="match status" value="4"/>
</dbReference>
<sequence length="601" mass="65105">MSASGGSVRELTALLSALGDARHPNPAHAAQLHARLIVSAGARPDPHPDPVLLTQLVSLYAAAGRLADALRAFRAHLATANLRTYAVLVSALARPRPGLAFSLFSGACRGLLPSPHLVSAVLAACAGLPTICGRQVHACATKFVPPRDVFVYTGLVDVYAKAGDMAASRKVFDEMPSRGAASWNALLVGYARNKMCLKALSVFRELAGQGREVPLDQVSVSGVLSACSWAGNVDFGRQVHACAAKVGLELDVVCVSNGLLDMYTRCGCSREALVLFDAMDHRDVITWNIVICACIHESRFKEACMLFQSMVRDGVVPDDVSFATVLQASACMLSWALGASIHASVIKTGFLDSDGIASSLITMYSKCGSLDDALRAFQLAKDRLCVMSWTAMITALQQNGHGVQAVGMFEKMLENCIPPDHITFVSVLSSCSHSGLIEQGRRYFNSMTQVHNITPSTEHYACMVDMFGRAGLLSEAKQLIDQMNVKPDASVLGALLSACMNCRDLEIGEEVAKKLFVIEPGNSGNYVLLANIYASHGRLEEAKEVRRWMMFQELRKEKGRSLVNKKLATCLTYIQLNRFLHTQGFMNIPAMDSARYDPNHM</sequence>
<gene>
    <name evidence="5" type="primary">LOC101784752</name>
</gene>
<keyword evidence="2" id="KW-0809">Transit peptide</keyword>
<protein>
    <recommendedName>
        <fullName evidence="7">Pentacotripeptide-repeat region of PRORP domain-containing protein</fullName>
    </recommendedName>
</protein>
<evidence type="ECO:0000313" key="6">
    <source>
        <dbReference type="Proteomes" id="UP000004995"/>
    </source>
</evidence>
<dbReference type="FunFam" id="1.25.40.10:FF:000090">
    <property type="entry name" value="Pentatricopeptide repeat-containing protein, chloroplastic"/>
    <property type="match status" value="1"/>
</dbReference>
<dbReference type="InterPro" id="IPR011990">
    <property type="entry name" value="TPR-like_helical_dom_sf"/>
</dbReference>
<dbReference type="NCBIfam" id="TIGR00756">
    <property type="entry name" value="PPR"/>
    <property type="match status" value="4"/>
</dbReference>
<evidence type="ECO:0000256" key="1">
    <source>
        <dbReference type="ARBA" id="ARBA00022737"/>
    </source>
</evidence>
<dbReference type="FunFam" id="1.25.40.10:FF:000196">
    <property type="entry name" value="Pentatricopeptide repeat-containing protein At4g14850"/>
    <property type="match status" value="1"/>
</dbReference>
<feature type="repeat" description="PPR" evidence="4">
    <location>
        <begin position="283"/>
        <end position="317"/>
    </location>
</feature>
<feature type="repeat" description="PPR" evidence="4">
    <location>
        <begin position="148"/>
        <end position="182"/>
    </location>
</feature>
<dbReference type="GO" id="GO:0003723">
    <property type="term" value="F:RNA binding"/>
    <property type="evidence" value="ECO:0000318"/>
    <property type="project" value="GO_Central"/>
</dbReference>
<dbReference type="SUPFAM" id="SSF48452">
    <property type="entry name" value="TPR-like"/>
    <property type="match status" value="1"/>
</dbReference>
<reference evidence="5" key="2">
    <citation type="submission" date="2018-08" db="UniProtKB">
        <authorList>
            <consortium name="EnsemblPlants"/>
        </authorList>
    </citation>
    <scope>IDENTIFICATION</scope>
    <source>
        <strain evidence="5">Yugu1</strain>
    </source>
</reference>
<evidence type="ECO:0000256" key="4">
    <source>
        <dbReference type="PROSITE-ProRule" id="PRU00708"/>
    </source>
</evidence>
<dbReference type="InParanoid" id="K3XRD3"/>
<dbReference type="GO" id="GO:0005739">
    <property type="term" value="C:mitochondrion"/>
    <property type="evidence" value="ECO:0000318"/>
    <property type="project" value="GO_Central"/>
</dbReference>
<proteinExistence type="inferred from homology"/>
<dbReference type="Proteomes" id="UP000004995">
    <property type="component" value="Unassembled WGS sequence"/>
</dbReference>
<dbReference type="HOGENOM" id="CLU_002706_0_1_1"/>
<keyword evidence="6" id="KW-1185">Reference proteome</keyword>
<name>K3XRD3_SETIT</name>
<dbReference type="PROSITE" id="PS51375">
    <property type="entry name" value="PPR"/>
    <property type="match status" value="3"/>
</dbReference>
<comment type="similarity">
    <text evidence="3">Belongs to the PPR family. PCMP-E subfamily.</text>
</comment>
<dbReference type="OMA" id="EEACNYF"/>
<dbReference type="InterPro" id="IPR046960">
    <property type="entry name" value="PPR_At4g14850-like_plant"/>
</dbReference>
<feature type="repeat" description="PPR" evidence="4">
    <location>
        <begin position="385"/>
        <end position="419"/>
    </location>
</feature>
<dbReference type="FunFam" id="1.25.40.10:FF:000712">
    <property type="entry name" value="Os07g0670000 protein"/>
    <property type="match status" value="1"/>
</dbReference>
<dbReference type="Pfam" id="PF13041">
    <property type="entry name" value="PPR_2"/>
    <property type="match status" value="2"/>
</dbReference>
<dbReference type="eggNOG" id="KOG4197">
    <property type="taxonomic scope" value="Eukaryota"/>
</dbReference>
<dbReference type="Gramene" id="KQL03572">
    <property type="protein sequence ID" value="KQL03572"/>
    <property type="gene ID" value="SETIT_004475mg"/>
</dbReference>
<keyword evidence="1" id="KW-0677">Repeat</keyword>
<dbReference type="GO" id="GO:0009451">
    <property type="term" value="P:RNA modification"/>
    <property type="evidence" value="ECO:0000318"/>
    <property type="project" value="GO_Central"/>
</dbReference>
<dbReference type="Pfam" id="PF20431">
    <property type="entry name" value="E_motif"/>
    <property type="match status" value="1"/>
</dbReference>
<dbReference type="InterPro" id="IPR046848">
    <property type="entry name" value="E_motif"/>
</dbReference>
<reference evidence="6" key="1">
    <citation type="journal article" date="2012" name="Nat. Biotechnol.">
        <title>Reference genome sequence of the model plant Setaria.</title>
        <authorList>
            <person name="Bennetzen J.L."/>
            <person name="Schmutz J."/>
            <person name="Wang H."/>
            <person name="Percifield R."/>
            <person name="Hawkins J."/>
            <person name="Pontaroli A.C."/>
            <person name="Estep M."/>
            <person name="Feng L."/>
            <person name="Vaughn J.N."/>
            <person name="Grimwood J."/>
            <person name="Jenkins J."/>
            <person name="Barry K."/>
            <person name="Lindquist E."/>
            <person name="Hellsten U."/>
            <person name="Deshpande S."/>
            <person name="Wang X."/>
            <person name="Wu X."/>
            <person name="Mitros T."/>
            <person name="Triplett J."/>
            <person name="Yang X."/>
            <person name="Ye C.Y."/>
            <person name="Mauro-Herrera M."/>
            <person name="Wang L."/>
            <person name="Li P."/>
            <person name="Sharma M."/>
            <person name="Sharma R."/>
            <person name="Ronald P.C."/>
            <person name="Panaud O."/>
            <person name="Kellogg E.A."/>
            <person name="Brutnell T.P."/>
            <person name="Doust A.N."/>
            <person name="Tuskan G.A."/>
            <person name="Rokhsar D."/>
            <person name="Devos K.M."/>
        </authorList>
    </citation>
    <scope>NUCLEOTIDE SEQUENCE [LARGE SCALE GENOMIC DNA]</scope>
    <source>
        <strain evidence="6">cv. Yugu1</strain>
    </source>
</reference>
<organism evidence="5 6">
    <name type="scientific">Setaria italica</name>
    <name type="common">Foxtail millet</name>
    <name type="synonym">Panicum italicum</name>
    <dbReference type="NCBI Taxonomy" id="4555"/>
    <lineage>
        <taxon>Eukaryota</taxon>
        <taxon>Viridiplantae</taxon>
        <taxon>Streptophyta</taxon>
        <taxon>Embryophyta</taxon>
        <taxon>Tracheophyta</taxon>
        <taxon>Spermatophyta</taxon>
        <taxon>Magnoliopsida</taxon>
        <taxon>Liliopsida</taxon>
        <taxon>Poales</taxon>
        <taxon>Poaceae</taxon>
        <taxon>PACMAD clade</taxon>
        <taxon>Panicoideae</taxon>
        <taxon>Panicodae</taxon>
        <taxon>Paniceae</taxon>
        <taxon>Cenchrinae</taxon>
        <taxon>Setaria</taxon>
    </lineage>
</organism>
<evidence type="ECO:0000313" key="5">
    <source>
        <dbReference type="EnsemblPlants" id="KQL03572"/>
    </source>
</evidence>
<accession>K3XRD3</accession>
<dbReference type="InterPro" id="IPR002885">
    <property type="entry name" value="PPR_rpt"/>
</dbReference>
<dbReference type="EMBL" id="AGNK02002773">
    <property type="status" value="NOT_ANNOTATED_CDS"/>
    <property type="molecule type" value="Genomic_DNA"/>
</dbReference>
<dbReference type="Pfam" id="PF01535">
    <property type="entry name" value="PPR"/>
    <property type="match status" value="4"/>
</dbReference>
<dbReference type="PANTHER" id="PTHR47926">
    <property type="entry name" value="PENTATRICOPEPTIDE REPEAT-CONTAINING PROTEIN"/>
    <property type="match status" value="1"/>
</dbReference>
<evidence type="ECO:0008006" key="7">
    <source>
        <dbReference type="Google" id="ProtNLM"/>
    </source>
</evidence>
<evidence type="ECO:0000256" key="3">
    <source>
        <dbReference type="ARBA" id="ARBA00061659"/>
    </source>
</evidence>
<dbReference type="PANTHER" id="PTHR47926:SF418">
    <property type="entry name" value="(WILD MALAYSIAN BANANA) HYPOTHETICAL PROTEIN"/>
    <property type="match status" value="1"/>
</dbReference>
<evidence type="ECO:0000256" key="2">
    <source>
        <dbReference type="ARBA" id="ARBA00022946"/>
    </source>
</evidence>
<dbReference type="EnsemblPlants" id="KQL03572">
    <property type="protein sequence ID" value="KQL03572"/>
    <property type="gene ID" value="SETIT_004475mg"/>
</dbReference>
<dbReference type="AlphaFoldDB" id="K3XRD3"/>